<feature type="transmembrane region" description="Helical" evidence="1">
    <location>
        <begin position="261"/>
        <end position="283"/>
    </location>
</feature>
<dbReference type="AlphaFoldDB" id="A0A1C3W049"/>
<feature type="transmembrane region" description="Helical" evidence="1">
    <location>
        <begin position="23"/>
        <end position="49"/>
    </location>
</feature>
<dbReference type="Proteomes" id="UP000199205">
    <property type="component" value="Unassembled WGS sequence"/>
</dbReference>
<reference evidence="2 3" key="1">
    <citation type="submission" date="2016-08" db="EMBL/GenBank/DDBJ databases">
        <authorList>
            <person name="Seilhamer J.J."/>
        </authorList>
    </citation>
    <scope>NUCLEOTIDE SEQUENCE [LARGE SCALE GENOMIC DNA]</scope>
    <source>
        <strain evidence="2 3">P1-7</strain>
    </source>
</reference>
<dbReference type="OrthoDB" id="7032238at2"/>
<keyword evidence="1" id="KW-1133">Transmembrane helix</keyword>
<keyword evidence="1" id="KW-0472">Membrane</keyword>
<sequence length="293" mass="29388">MTTIDANAARTVAPESSASGVNWAPIIAGALAAVGVTLILTLLGSGLGLTMVSPWSSQSAAVATVSISAAIWLIIVQWLSAGIGGYLTGRLRTKWVSVHTDEVYFRDTAHGLLTWALATLVVVGVLGSALSSIVGAGVQAASTVTSGAATVAVSKAGDSVGGSSYFVDSLLRPADPRKLPANANVTDTSAAQVATILANGAVSGSISPDDQTYLTQLVAAKTGLSDSDAKTRVDTILKNAADAKAKAQQAAEGARKAGAKLALFGTLSLLIGAFIGAVAAVIGGRERDDMKAL</sequence>
<keyword evidence="1" id="KW-0812">Transmembrane</keyword>
<feature type="transmembrane region" description="Helical" evidence="1">
    <location>
        <begin position="61"/>
        <end position="87"/>
    </location>
</feature>
<name>A0A1C3W049_9HYPH</name>
<feature type="transmembrane region" description="Helical" evidence="1">
    <location>
        <begin position="112"/>
        <end position="134"/>
    </location>
</feature>
<organism evidence="2 3">
    <name type="scientific">Rhizobium lusitanum</name>
    <dbReference type="NCBI Taxonomy" id="293958"/>
    <lineage>
        <taxon>Bacteria</taxon>
        <taxon>Pseudomonadati</taxon>
        <taxon>Pseudomonadota</taxon>
        <taxon>Alphaproteobacteria</taxon>
        <taxon>Hyphomicrobiales</taxon>
        <taxon>Rhizobiaceae</taxon>
        <taxon>Rhizobium/Agrobacterium group</taxon>
        <taxon>Rhizobium</taxon>
    </lineage>
</organism>
<proteinExistence type="predicted"/>
<dbReference type="RefSeq" id="WP_092574326.1">
    <property type="nucleotide sequence ID" value="NZ_FMAF01000007.1"/>
</dbReference>
<evidence type="ECO:0000313" key="3">
    <source>
        <dbReference type="Proteomes" id="UP000199205"/>
    </source>
</evidence>
<dbReference type="EMBL" id="FMAF01000007">
    <property type="protein sequence ID" value="SCB33275.1"/>
    <property type="molecule type" value="Genomic_DNA"/>
</dbReference>
<evidence type="ECO:0000313" key="2">
    <source>
        <dbReference type="EMBL" id="SCB33275.1"/>
    </source>
</evidence>
<gene>
    <name evidence="2" type="ORF">GA0061101_107209</name>
</gene>
<accession>A0A1C3W049</accession>
<protein>
    <submittedName>
        <fullName evidence="2">Uncharacterized protein</fullName>
    </submittedName>
</protein>
<evidence type="ECO:0000256" key="1">
    <source>
        <dbReference type="SAM" id="Phobius"/>
    </source>
</evidence>